<evidence type="ECO:0000313" key="3">
    <source>
        <dbReference type="Proteomes" id="UP001203297"/>
    </source>
</evidence>
<keyword evidence="1" id="KW-0812">Transmembrane</keyword>
<accession>A0AAD4LX44</accession>
<evidence type="ECO:0000313" key="2">
    <source>
        <dbReference type="EMBL" id="KAI0293654.1"/>
    </source>
</evidence>
<feature type="transmembrane region" description="Helical" evidence="1">
    <location>
        <begin position="73"/>
        <end position="92"/>
    </location>
</feature>
<gene>
    <name evidence="2" type="ORF">B0F90DRAFT_1396699</name>
</gene>
<keyword evidence="1" id="KW-1133">Transmembrane helix</keyword>
<keyword evidence="1" id="KW-0472">Membrane</keyword>
<organism evidence="2 3">
    <name type="scientific">Multifurca ochricompacta</name>
    <dbReference type="NCBI Taxonomy" id="376703"/>
    <lineage>
        <taxon>Eukaryota</taxon>
        <taxon>Fungi</taxon>
        <taxon>Dikarya</taxon>
        <taxon>Basidiomycota</taxon>
        <taxon>Agaricomycotina</taxon>
        <taxon>Agaricomycetes</taxon>
        <taxon>Russulales</taxon>
        <taxon>Russulaceae</taxon>
        <taxon>Multifurca</taxon>
    </lineage>
</organism>
<keyword evidence="3" id="KW-1185">Reference proteome</keyword>
<feature type="transmembrane region" description="Helical" evidence="1">
    <location>
        <begin position="34"/>
        <end position="52"/>
    </location>
</feature>
<comment type="caution">
    <text evidence="2">The sequence shown here is derived from an EMBL/GenBank/DDBJ whole genome shotgun (WGS) entry which is preliminary data.</text>
</comment>
<dbReference type="Proteomes" id="UP001203297">
    <property type="component" value="Unassembled WGS sequence"/>
</dbReference>
<reference evidence="2" key="1">
    <citation type="journal article" date="2022" name="New Phytol.">
        <title>Evolutionary transition to the ectomycorrhizal habit in the genomes of a hyperdiverse lineage of mushroom-forming fungi.</title>
        <authorList>
            <person name="Looney B."/>
            <person name="Miyauchi S."/>
            <person name="Morin E."/>
            <person name="Drula E."/>
            <person name="Courty P.E."/>
            <person name="Kohler A."/>
            <person name="Kuo A."/>
            <person name="LaButti K."/>
            <person name="Pangilinan J."/>
            <person name="Lipzen A."/>
            <person name="Riley R."/>
            <person name="Andreopoulos W."/>
            <person name="He G."/>
            <person name="Johnson J."/>
            <person name="Nolan M."/>
            <person name="Tritt A."/>
            <person name="Barry K.W."/>
            <person name="Grigoriev I.V."/>
            <person name="Nagy L.G."/>
            <person name="Hibbett D."/>
            <person name="Henrissat B."/>
            <person name="Matheny P.B."/>
            <person name="Labbe J."/>
            <person name="Martin F.M."/>
        </authorList>
    </citation>
    <scope>NUCLEOTIDE SEQUENCE</scope>
    <source>
        <strain evidence="2">BPL690</strain>
    </source>
</reference>
<proteinExistence type="predicted"/>
<evidence type="ECO:0008006" key="4">
    <source>
        <dbReference type="Google" id="ProtNLM"/>
    </source>
</evidence>
<protein>
    <recommendedName>
        <fullName evidence="4">Transmembrane protein</fullName>
    </recommendedName>
</protein>
<name>A0AAD4LX44_9AGAM</name>
<sequence>MGMGNSPPPRLALMAKQDESCVRIKTHTTRTTHFFFFSLLTSSLFLFFLFLLRGRASFALMVRARWESIGPSRIPFFVYFIYFIFYFLFFIGR</sequence>
<dbReference type="EMBL" id="WTXG01000093">
    <property type="protein sequence ID" value="KAI0293654.1"/>
    <property type="molecule type" value="Genomic_DNA"/>
</dbReference>
<dbReference type="AlphaFoldDB" id="A0AAD4LX44"/>
<evidence type="ECO:0000256" key="1">
    <source>
        <dbReference type="SAM" id="Phobius"/>
    </source>
</evidence>